<name>A0A1H2DQ00_9BACT</name>
<dbReference type="Gene3D" id="3.50.50.60">
    <property type="entry name" value="FAD/NAD(P)-binding domain"/>
    <property type="match status" value="1"/>
</dbReference>
<protein>
    <submittedName>
        <fullName evidence="1">Dehydrogenase (Flavoprotein)</fullName>
    </submittedName>
</protein>
<dbReference type="PROSITE" id="PS51257">
    <property type="entry name" value="PROKAR_LIPOPROTEIN"/>
    <property type="match status" value="1"/>
</dbReference>
<sequence length="323" mass="37195">MIDSKIIIVGGGPAGSACAWKLKQAEEQILILDRKPFPRSKLCAGWINPKALNAIDFKKQEYPFLLHPVDRIHFYLFGVHIPVQTRQYAIRRVEFDDWMVKRANVPVHTHTVKKIIKKNGFYIIDNQYRCQYLVGAGGTHCPVFRVFFSKDEKRPMKSMIAAVEQEYVCDYQDSRCHIWFFDKKLPGYSWYLPKGNGWLNIGIGGKFLKMKKQGTTIMDHWRYFTQKLLRLSLINKIPETPKGHTYYLRHRMNQCQKDNVFVIGDAAGLSTLDMGEGIHAAIAGGILAAKAIVEKKEFRVESLGKFSLPGMIFQNKRSLNDFF</sequence>
<reference evidence="2" key="1">
    <citation type="submission" date="2016-10" db="EMBL/GenBank/DDBJ databases">
        <authorList>
            <person name="Varghese N."/>
            <person name="Submissions S."/>
        </authorList>
    </citation>
    <scope>NUCLEOTIDE SEQUENCE [LARGE SCALE GENOMIC DNA]</scope>
    <source>
        <strain evidence="2">DSM 3384</strain>
    </source>
</reference>
<gene>
    <name evidence="1" type="ORF">SAMN04487931_101463</name>
</gene>
<accession>A0A1H2DQ00</accession>
<evidence type="ECO:0000313" key="2">
    <source>
        <dbReference type="Proteomes" id="UP000199608"/>
    </source>
</evidence>
<dbReference type="SUPFAM" id="SSF51905">
    <property type="entry name" value="FAD/NAD(P)-binding domain"/>
    <property type="match status" value="1"/>
</dbReference>
<dbReference type="PANTHER" id="PTHR42685">
    <property type="entry name" value="GERANYLGERANYL DIPHOSPHATE REDUCTASE"/>
    <property type="match status" value="1"/>
</dbReference>
<keyword evidence="2" id="KW-1185">Reference proteome</keyword>
<dbReference type="InterPro" id="IPR036188">
    <property type="entry name" value="FAD/NAD-bd_sf"/>
</dbReference>
<dbReference type="PANTHER" id="PTHR42685:SF22">
    <property type="entry name" value="CONDITIONED MEDIUM FACTOR RECEPTOR 1"/>
    <property type="match status" value="1"/>
</dbReference>
<dbReference type="EMBL" id="FNLL01000001">
    <property type="protein sequence ID" value="SDT84963.1"/>
    <property type="molecule type" value="Genomic_DNA"/>
</dbReference>
<dbReference type="AlphaFoldDB" id="A0A1H2DQ00"/>
<evidence type="ECO:0000313" key="1">
    <source>
        <dbReference type="EMBL" id="SDT84963.1"/>
    </source>
</evidence>
<proteinExistence type="predicted"/>
<dbReference type="Pfam" id="PF13450">
    <property type="entry name" value="NAD_binding_8"/>
    <property type="match status" value="1"/>
</dbReference>
<organism evidence="1 2">
    <name type="scientific">Desulfobacula phenolica</name>
    <dbReference type="NCBI Taxonomy" id="90732"/>
    <lineage>
        <taxon>Bacteria</taxon>
        <taxon>Pseudomonadati</taxon>
        <taxon>Thermodesulfobacteriota</taxon>
        <taxon>Desulfobacteria</taxon>
        <taxon>Desulfobacterales</taxon>
        <taxon>Desulfobacteraceae</taxon>
        <taxon>Desulfobacula</taxon>
    </lineage>
</organism>
<dbReference type="Proteomes" id="UP000199608">
    <property type="component" value="Unassembled WGS sequence"/>
</dbReference>
<dbReference type="InterPro" id="IPR050407">
    <property type="entry name" value="Geranylgeranyl_reductase"/>
</dbReference>
<dbReference type="RefSeq" id="WP_092230010.1">
    <property type="nucleotide sequence ID" value="NZ_FNLL01000001.1"/>
</dbReference>